<dbReference type="PANTHER" id="PTHR46847">
    <property type="entry name" value="D-ALLOSE-BINDING PERIPLASMIC PROTEIN-RELATED"/>
    <property type="match status" value="1"/>
</dbReference>
<name>A0ABN1UM51_9ACTN</name>
<feature type="chain" id="PRO_5046769350" evidence="4">
    <location>
        <begin position="23"/>
        <end position="335"/>
    </location>
</feature>
<dbReference type="CDD" id="cd01536">
    <property type="entry name" value="PBP1_ABC_sugar_binding-like"/>
    <property type="match status" value="1"/>
</dbReference>
<feature type="domain" description="Periplasmic binding protein" evidence="5">
    <location>
        <begin position="43"/>
        <end position="302"/>
    </location>
</feature>
<accession>A0ABN1UM51</accession>
<reference evidence="6 7" key="1">
    <citation type="journal article" date="2019" name="Int. J. Syst. Evol. Microbiol.">
        <title>The Global Catalogue of Microorganisms (GCM) 10K type strain sequencing project: providing services to taxonomists for standard genome sequencing and annotation.</title>
        <authorList>
            <consortium name="The Broad Institute Genomics Platform"/>
            <consortium name="The Broad Institute Genome Sequencing Center for Infectious Disease"/>
            <person name="Wu L."/>
            <person name="Ma J."/>
        </authorList>
    </citation>
    <scope>NUCLEOTIDE SEQUENCE [LARGE SCALE GENOMIC DNA]</scope>
    <source>
        <strain evidence="6 7">JCM 11813</strain>
    </source>
</reference>
<proteinExistence type="inferred from homology"/>
<gene>
    <name evidence="6" type="ORF">GCM10009606_40530</name>
</gene>
<protein>
    <submittedName>
        <fullName evidence="6">Sugar ABC transporter substrate-binding protein</fullName>
    </submittedName>
</protein>
<evidence type="ECO:0000313" key="7">
    <source>
        <dbReference type="Proteomes" id="UP001499979"/>
    </source>
</evidence>
<evidence type="ECO:0000256" key="1">
    <source>
        <dbReference type="ARBA" id="ARBA00004196"/>
    </source>
</evidence>
<dbReference type="SUPFAM" id="SSF53822">
    <property type="entry name" value="Periplasmic binding protein-like I"/>
    <property type="match status" value="1"/>
</dbReference>
<evidence type="ECO:0000259" key="5">
    <source>
        <dbReference type="Pfam" id="PF13407"/>
    </source>
</evidence>
<evidence type="ECO:0000256" key="2">
    <source>
        <dbReference type="ARBA" id="ARBA00007639"/>
    </source>
</evidence>
<dbReference type="PROSITE" id="PS51257">
    <property type="entry name" value="PROKAR_LIPOPROTEIN"/>
    <property type="match status" value="1"/>
</dbReference>
<dbReference type="InterPro" id="IPR025997">
    <property type="entry name" value="SBP_2_dom"/>
</dbReference>
<comment type="similarity">
    <text evidence="2">Belongs to the bacterial solute-binding protein 2 family.</text>
</comment>
<sequence>MSRGFLTKAFAVLTATSLFALAGCGGDDASSSSAGGGAGDMKIGYFISGTNNSYVQTNVNAAKETAEKLGVDLEVISGNWDSATQINQFQTAMTRKTYNTWIVAAVAPDQACAPIRQAMAQGIKVFVSNQSLCGDATFTEGTMGFVGGQTPELYDAWMDAIVEDNPDGGKLALLTGPNLNANTNNALAALKDKVESNSAFDVVSNQQSDYTTASAYDVAQAVLQANPDLKIYVTNYAEMTKGVVQAIEAAGKTGQVKVYDYGANEWIVDAIKDGKVTMSLPMLPYTEVAKSVELTVDAYEGKDIPESFDLSSELTFDGAPFVTADNVDQFKAEFK</sequence>
<comment type="subcellular location">
    <subcellularLocation>
        <location evidence="1">Cell envelope</location>
    </subcellularLocation>
</comment>
<keyword evidence="3 4" id="KW-0732">Signal</keyword>
<organism evidence="6 7">
    <name type="scientific">Nocardioides aquiterrae</name>
    <dbReference type="NCBI Taxonomy" id="203799"/>
    <lineage>
        <taxon>Bacteria</taxon>
        <taxon>Bacillati</taxon>
        <taxon>Actinomycetota</taxon>
        <taxon>Actinomycetes</taxon>
        <taxon>Propionibacteriales</taxon>
        <taxon>Nocardioidaceae</taxon>
        <taxon>Nocardioides</taxon>
    </lineage>
</organism>
<dbReference type="Proteomes" id="UP001499979">
    <property type="component" value="Unassembled WGS sequence"/>
</dbReference>
<dbReference type="EMBL" id="BAAAJE010000026">
    <property type="protein sequence ID" value="GAA1158607.1"/>
    <property type="molecule type" value="Genomic_DNA"/>
</dbReference>
<dbReference type="RefSeq" id="WP_343909619.1">
    <property type="nucleotide sequence ID" value="NZ_BAAAJE010000026.1"/>
</dbReference>
<evidence type="ECO:0000313" key="6">
    <source>
        <dbReference type="EMBL" id="GAA1158607.1"/>
    </source>
</evidence>
<dbReference type="Pfam" id="PF13407">
    <property type="entry name" value="Peripla_BP_4"/>
    <property type="match status" value="1"/>
</dbReference>
<keyword evidence="7" id="KW-1185">Reference proteome</keyword>
<dbReference type="PANTHER" id="PTHR46847:SF1">
    <property type="entry name" value="D-ALLOSE-BINDING PERIPLASMIC PROTEIN-RELATED"/>
    <property type="match status" value="1"/>
</dbReference>
<dbReference type="InterPro" id="IPR028082">
    <property type="entry name" value="Peripla_BP_I"/>
</dbReference>
<evidence type="ECO:0000256" key="3">
    <source>
        <dbReference type="ARBA" id="ARBA00022729"/>
    </source>
</evidence>
<comment type="caution">
    <text evidence="6">The sequence shown here is derived from an EMBL/GenBank/DDBJ whole genome shotgun (WGS) entry which is preliminary data.</text>
</comment>
<dbReference type="Gene3D" id="3.40.50.2300">
    <property type="match status" value="2"/>
</dbReference>
<feature type="signal peptide" evidence="4">
    <location>
        <begin position="1"/>
        <end position="22"/>
    </location>
</feature>
<evidence type="ECO:0000256" key="4">
    <source>
        <dbReference type="SAM" id="SignalP"/>
    </source>
</evidence>